<evidence type="ECO:0000313" key="6">
    <source>
        <dbReference type="EMBL" id="MBM9466082.1"/>
    </source>
</evidence>
<dbReference type="InterPro" id="IPR011010">
    <property type="entry name" value="DNA_brk_join_enz"/>
</dbReference>
<proteinExistence type="predicted"/>
<evidence type="ECO:0000259" key="5">
    <source>
        <dbReference type="PROSITE" id="PS51900"/>
    </source>
</evidence>
<dbReference type="Proteomes" id="UP000663792">
    <property type="component" value="Unassembled WGS sequence"/>
</dbReference>
<dbReference type="InterPro" id="IPR050090">
    <property type="entry name" value="Tyrosine_recombinase_XerCD"/>
</dbReference>
<dbReference type="Gene3D" id="1.10.150.130">
    <property type="match status" value="1"/>
</dbReference>
<keyword evidence="1 3" id="KW-0238">DNA-binding</keyword>
<dbReference type="GO" id="GO:0003677">
    <property type="term" value="F:DNA binding"/>
    <property type="evidence" value="ECO:0007669"/>
    <property type="project" value="UniProtKB-UniRule"/>
</dbReference>
<dbReference type="PANTHER" id="PTHR30349">
    <property type="entry name" value="PHAGE INTEGRASE-RELATED"/>
    <property type="match status" value="1"/>
</dbReference>
<dbReference type="InterPro" id="IPR013762">
    <property type="entry name" value="Integrase-like_cat_sf"/>
</dbReference>
<reference evidence="6" key="1">
    <citation type="submission" date="2021-01" db="EMBL/GenBank/DDBJ databases">
        <title>YIM 132084 draft genome.</title>
        <authorList>
            <person name="An D."/>
        </authorList>
    </citation>
    <scope>NUCLEOTIDE SEQUENCE</scope>
    <source>
        <strain evidence="6">YIM 132084</strain>
    </source>
</reference>
<dbReference type="InterPro" id="IPR002104">
    <property type="entry name" value="Integrase_catalytic"/>
</dbReference>
<evidence type="ECO:0000313" key="7">
    <source>
        <dbReference type="Proteomes" id="UP000663792"/>
    </source>
</evidence>
<name>A0A938Y8T5_9ACTN</name>
<protein>
    <submittedName>
        <fullName evidence="6">Site-specific integrase</fullName>
    </submittedName>
</protein>
<dbReference type="InterPro" id="IPR010998">
    <property type="entry name" value="Integrase_recombinase_N"/>
</dbReference>
<accession>A0A938Y8T5</accession>
<dbReference type="PROSITE" id="PS51900">
    <property type="entry name" value="CB"/>
    <property type="match status" value="1"/>
</dbReference>
<evidence type="ECO:0000256" key="3">
    <source>
        <dbReference type="PROSITE-ProRule" id="PRU01248"/>
    </source>
</evidence>
<keyword evidence="7" id="KW-1185">Reference proteome</keyword>
<organism evidence="6 7">
    <name type="scientific">Nakamurella leprariae</name>
    <dbReference type="NCBI Taxonomy" id="2803911"/>
    <lineage>
        <taxon>Bacteria</taxon>
        <taxon>Bacillati</taxon>
        <taxon>Actinomycetota</taxon>
        <taxon>Actinomycetes</taxon>
        <taxon>Nakamurellales</taxon>
        <taxon>Nakamurellaceae</taxon>
        <taxon>Nakamurella</taxon>
    </lineage>
</organism>
<dbReference type="AlphaFoldDB" id="A0A938Y8T5"/>
<keyword evidence="2" id="KW-0233">DNA recombination</keyword>
<dbReference type="Pfam" id="PF00589">
    <property type="entry name" value="Phage_integrase"/>
    <property type="match status" value="1"/>
</dbReference>
<comment type="caution">
    <text evidence="6">The sequence shown here is derived from an EMBL/GenBank/DDBJ whole genome shotgun (WGS) entry which is preliminary data.</text>
</comment>
<dbReference type="Gene3D" id="1.10.443.10">
    <property type="entry name" value="Intergrase catalytic core"/>
    <property type="match status" value="1"/>
</dbReference>
<evidence type="ECO:0000256" key="1">
    <source>
        <dbReference type="ARBA" id="ARBA00023125"/>
    </source>
</evidence>
<gene>
    <name evidence="6" type="ORF">JL106_02160</name>
</gene>
<dbReference type="SUPFAM" id="SSF56349">
    <property type="entry name" value="DNA breaking-rejoining enzymes"/>
    <property type="match status" value="1"/>
</dbReference>
<dbReference type="RefSeq" id="WP_205259038.1">
    <property type="nucleotide sequence ID" value="NZ_JAERWK010000003.1"/>
</dbReference>
<dbReference type="GO" id="GO:0015074">
    <property type="term" value="P:DNA integration"/>
    <property type="evidence" value="ECO:0007669"/>
    <property type="project" value="InterPro"/>
</dbReference>
<dbReference type="PROSITE" id="PS51898">
    <property type="entry name" value="TYR_RECOMBINASE"/>
    <property type="match status" value="1"/>
</dbReference>
<feature type="domain" description="Core-binding (CB)" evidence="5">
    <location>
        <begin position="75"/>
        <end position="162"/>
    </location>
</feature>
<dbReference type="InterPro" id="IPR044068">
    <property type="entry name" value="CB"/>
</dbReference>
<sequence length="414" mass="44778">MTGSRRRQAGEGTISEYRTAAGTRYLIKVTVTMADGTRKPVLRRGFTTRKAAAAGIRDLLAKGEAPGGYSEPSKITVGQYLAEWLDGLRLAPSTMASYRKNARLHLEPRIGTVRLAALTGSRLSALYRSLEADGRADGSGGLSARTVRYVAMIVHKAMKDAVRQGLIPVNPADVADPPSAKDARPPEMVTWSAAELGTFLGWAEQHADPEQRTAWLVLVATGMRRGELLALRWRDVDLDAGAISVRRSVGTIKVKGQPQQQVEGPTKTGRARVVDIDPATAALLRSHRTRRAGLAFQLGAQDALAFGDLEGRHRLPESVSRSFRESVARCIRWQLAEAAKSVAPTQVHTLPVIHLHSLRHTSATLQLVAGVHPKIVQERLGHQTISITLDTYSHALPTMQREAATALGALIHGG</sequence>
<evidence type="ECO:0000256" key="2">
    <source>
        <dbReference type="ARBA" id="ARBA00023172"/>
    </source>
</evidence>
<evidence type="ECO:0000259" key="4">
    <source>
        <dbReference type="PROSITE" id="PS51898"/>
    </source>
</evidence>
<dbReference type="GO" id="GO:0006310">
    <property type="term" value="P:DNA recombination"/>
    <property type="evidence" value="ECO:0007669"/>
    <property type="project" value="UniProtKB-KW"/>
</dbReference>
<feature type="domain" description="Tyr recombinase" evidence="4">
    <location>
        <begin position="186"/>
        <end position="405"/>
    </location>
</feature>
<dbReference type="PANTHER" id="PTHR30349:SF91">
    <property type="entry name" value="INTA PROTEIN"/>
    <property type="match status" value="1"/>
</dbReference>
<dbReference type="CDD" id="cd01189">
    <property type="entry name" value="INT_ICEBs1_C_like"/>
    <property type="match status" value="1"/>
</dbReference>
<dbReference type="EMBL" id="JAERWK010000003">
    <property type="protein sequence ID" value="MBM9466082.1"/>
    <property type="molecule type" value="Genomic_DNA"/>
</dbReference>